<proteinExistence type="predicted"/>
<dbReference type="EMBL" id="CAFAAF010000019">
    <property type="protein sequence ID" value="CAB4786057.1"/>
    <property type="molecule type" value="Genomic_DNA"/>
</dbReference>
<reference evidence="1" key="1">
    <citation type="submission" date="2020-05" db="EMBL/GenBank/DDBJ databases">
        <authorList>
            <person name="Chiriac C."/>
            <person name="Salcher M."/>
            <person name="Ghai R."/>
            <person name="Kavagutti S V."/>
        </authorList>
    </citation>
    <scope>NUCLEOTIDE SEQUENCE</scope>
</reference>
<gene>
    <name evidence="1" type="ORF">UFOPK2978_00233</name>
</gene>
<sequence>MYPLLSITKPEPVAPPSADLASIETTEGSTRWAISATDPTGRSIVDVDFTRFTECPKSEPVEEAPNAPAITPTMMAKIIAERREIFLPKPRLLGATHQGPLGSMLMELFCYNLVASNKPSPVGMSELTQDSVSALIAFPASRRAIVLGSR</sequence>
<organism evidence="1">
    <name type="scientific">freshwater metagenome</name>
    <dbReference type="NCBI Taxonomy" id="449393"/>
    <lineage>
        <taxon>unclassified sequences</taxon>
        <taxon>metagenomes</taxon>
        <taxon>ecological metagenomes</taxon>
    </lineage>
</organism>
<dbReference type="AlphaFoldDB" id="A0A6J6WVR6"/>
<evidence type="ECO:0000313" key="1">
    <source>
        <dbReference type="EMBL" id="CAB4786057.1"/>
    </source>
</evidence>
<accession>A0A6J6WVR6</accession>
<protein>
    <submittedName>
        <fullName evidence="1">Unannotated protein</fullName>
    </submittedName>
</protein>
<name>A0A6J6WVR6_9ZZZZ</name>